<dbReference type="InterPro" id="IPR036412">
    <property type="entry name" value="HAD-like_sf"/>
</dbReference>
<dbReference type="Gene3D" id="1.10.150.240">
    <property type="entry name" value="Putative phosphatase, domain 2"/>
    <property type="match status" value="1"/>
</dbReference>
<organism evidence="1 2">
    <name type="scientific">Mucilaginibacter psychrotolerans</name>
    <dbReference type="NCBI Taxonomy" id="1524096"/>
    <lineage>
        <taxon>Bacteria</taxon>
        <taxon>Pseudomonadati</taxon>
        <taxon>Bacteroidota</taxon>
        <taxon>Sphingobacteriia</taxon>
        <taxon>Sphingobacteriales</taxon>
        <taxon>Sphingobacteriaceae</taxon>
        <taxon>Mucilaginibacter</taxon>
    </lineage>
</organism>
<accession>A0A4Y8SEB0</accession>
<protein>
    <submittedName>
        <fullName evidence="1">Phosphonatase-like hydrolase</fullName>
    </submittedName>
</protein>
<dbReference type="InterPro" id="IPR050155">
    <property type="entry name" value="HAD-like_hydrolase_sf"/>
</dbReference>
<gene>
    <name evidence="1" type="ORF">E2R66_12420</name>
</gene>
<dbReference type="Proteomes" id="UP000297540">
    <property type="component" value="Unassembled WGS sequence"/>
</dbReference>
<dbReference type="NCBIfam" id="TIGR03351">
    <property type="entry name" value="PhnX-like"/>
    <property type="match status" value="1"/>
</dbReference>
<dbReference type="AlphaFoldDB" id="A0A4Y8SEB0"/>
<dbReference type="PANTHER" id="PTHR43434:SF19">
    <property type="entry name" value="PHOSPHONOACETALDEHYDE HYDROLASE"/>
    <property type="match status" value="1"/>
</dbReference>
<dbReference type="GO" id="GO:0008967">
    <property type="term" value="F:phosphoglycolate phosphatase activity"/>
    <property type="evidence" value="ECO:0007669"/>
    <property type="project" value="TreeGrafter"/>
</dbReference>
<dbReference type="InterPro" id="IPR041492">
    <property type="entry name" value="HAD_2"/>
</dbReference>
<dbReference type="GO" id="GO:0006281">
    <property type="term" value="P:DNA repair"/>
    <property type="evidence" value="ECO:0007669"/>
    <property type="project" value="TreeGrafter"/>
</dbReference>
<comment type="caution">
    <text evidence="1">The sequence shown here is derived from an EMBL/GenBank/DDBJ whole genome shotgun (WGS) entry which is preliminary data.</text>
</comment>
<dbReference type="InterPro" id="IPR023198">
    <property type="entry name" value="PGP-like_dom2"/>
</dbReference>
<reference evidence="1 2" key="1">
    <citation type="journal article" date="2017" name="Int. J. Syst. Evol. Microbiol.">
        <title>Mucilaginibacterpsychrotolerans sp. nov., isolated from peatlands.</title>
        <authorList>
            <person name="Deng Y."/>
            <person name="Shen L."/>
            <person name="Xu B."/>
            <person name="Liu Y."/>
            <person name="Gu Z."/>
            <person name="Liu H."/>
            <person name="Zhou Y."/>
        </authorList>
    </citation>
    <scope>NUCLEOTIDE SEQUENCE [LARGE SCALE GENOMIC DNA]</scope>
    <source>
        <strain evidence="1 2">NH7-4</strain>
    </source>
</reference>
<dbReference type="SFLD" id="SFLDS00003">
    <property type="entry name" value="Haloacid_Dehalogenase"/>
    <property type="match status" value="1"/>
</dbReference>
<name>A0A4Y8SEB0_9SPHI</name>
<keyword evidence="2" id="KW-1185">Reference proteome</keyword>
<dbReference type="EMBL" id="SOZE01000011">
    <property type="protein sequence ID" value="TFF37359.1"/>
    <property type="molecule type" value="Genomic_DNA"/>
</dbReference>
<evidence type="ECO:0000313" key="1">
    <source>
        <dbReference type="EMBL" id="TFF37359.1"/>
    </source>
</evidence>
<dbReference type="InterPro" id="IPR023214">
    <property type="entry name" value="HAD_sf"/>
</dbReference>
<dbReference type="PANTHER" id="PTHR43434">
    <property type="entry name" value="PHOSPHOGLYCOLATE PHOSPHATASE"/>
    <property type="match status" value="1"/>
</dbReference>
<keyword evidence="1" id="KW-0378">Hydrolase</keyword>
<dbReference type="SUPFAM" id="SSF56784">
    <property type="entry name" value="HAD-like"/>
    <property type="match status" value="1"/>
</dbReference>
<sequence>MVVFDMAGTTIDENNLVYKTLRKAINEAGFDFTLDQVLAEGAGKEKKQAIRSVLAAFAGIEDEEFTNKIYANFLPQLTEAYVTADIIPQPNSLELFAELKRRGIYAVLNTGYDRTTAQSIITKLGWQEGVEYDGLVTATDVGKNRPDPAMIVFAMEKFGITDAAGVVKVGDSIIDIQEGQNAGCSVNVGITTGAHTAAQLQTANPNAVIDNLIELLPLIN</sequence>
<dbReference type="OrthoDB" id="5504491at2"/>
<dbReference type="Gene3D" id="3.40.50.1000">
    <property type="entry name" value="HAD superfamily/HAD-like"/>
    <property type="match status" value="1"/>
</dbReference>
<dbReference type="InterPro" id="IPR022468">
    <property type="entry name" value="PhnX-like"/>
</dbReference>
<dbReference type="GO" id="GO:0005829">
    <property type="term" value="C:cytosol"/>
    <property type="evidence" value="ECO:0007669"/>
    <property type="project" value="TreeGrafter"/>
</dbReference>
<dbReference type="SFLD" id="SFLDG01129">
    <property type="entry name" value="C1.5:_HAD__Beta-PGM__Phosphata"/>
    <property type="match status" value="1"/>
</dbReference>
<dbReference type="Pfam" id="PF13419">
    <property type="entry name" value="HAD_2"/>
    <property type="match status" value="1"/>
</dbReference>
<evidence type="ECO:0000313" key="2">
    <source>
        <dbReference type="Proteomes" id="UP000297540"/>
    </source>
</evidence>
<proteinExistence type="predicted"/>